<accession>A0ABW5T1Y6</accession>
<name>A0ABW5T1Y6_9BACI</name>
<comment type="caution">
    <text evidence="2">The sequence shown here is derived from an EMBL/GenBank/DDBJ whole genome shotgun (WGS) entry which is preliminary data.</text>
</comment>
<organism evidence="2 3">
    <name type="scientific">Salibacterium lacus</name>
    <dbReference type="NCBI Taxonomy" id="1898109"/>
    <lineage>
        <taxon>Bacteria</taxon>
        <taxon>Bacillati</taxon>
        <taxon>Bacillota</taxon>
        <taxon>Bacilli</taxon>
        <taxon>Bacillales</taxon>
        <taxon>Bacillaceae</taxon>
    </lineage>
</organism>
<sequence>MYMFAAAAVVIFVCGFTMARIVNIFWESSSILRDAVVTLFQGLALAAMIMIWRLL</sequence>
<evidence type="ECO:0000256" key="1">
    <source>
        <dbReference type="SAM" id="Phobius"/>
    </source>
</evidence>
<proteinExistence type="predicted"/>
<reference evidence="3" key="1">
    <citation type="journal article" date="2019" name="Int. J. Syst. Evol. Microbiol.">
        <title>The Global Catalogue of Microorganisms (GCM) 10K type strain sequencing project: providing services to taxonomists for standard genome sequencing and annotation.</title>
        <authorList>
            <consortium name="The Broad Institute Genomics Platform"/>
            <consortium name="The Broad Institute Genome Sequencing Center for Infectious Disease"/>
            <person name="Wu L."/>
            <person name="Ma J."/>
        </authorList>
    </citation>
    <scope>NUCLEOTIDE SEQUENCE [LARGE SCALE GENOMIC DNA]</scope>
    <source>
        <strain evidence="3">KCTC 33792</strain>
    </source>
</reference>
<evidence type="ECO:0000313" key="3">
    <source>
        <dbReference type="Proteomes" id="UP001597520"/>
    </source>
</evidence>
<gene>
    <name evidence="2" type="ORF">ACFSUB_11015</name>
</gene>
<dbReference type="EMBL" id="JBHUML010000003">
    <property type="protein sequence ID" value="MFD2705993.1"/>
    <property type="molecule type" value="Genomic_DNA"/>
</dbReference>
<protein>
    <submittedName>
        <fullName evidence="2">Uncharacterized protein</fullName>
    </submittedName>
</protein>
<keyword evidence="3" id="KW-1185">Reference proteome</keyword>
<dbReference type="RefSeq" id="WP_380713312.1">
    <property type="nucleotide sequence ID" value="NZ_JBHUML010000003.1"/>
</dbReference>
<keyword evidence="1" id="KW-0812">Transmembrane</keyword>
<keyword evidence="1" id="KW-1133">Transmembrane helix</keyword>
<evidence type="ECO:0000313" key="2">
    <source>
        <dbReference type="EMBL" id="MFD2705993.1"/>
    </source>
</evidence>
<feature type="transmembrane region" description="Helical" evidence="1">
    <location>
        <begin position="35"/>
        <end position="54"/>
    </location>
</feature>
<dbReference type="Proteomes" id="UP001597520">
    <property type="component" value="Unassembled WGS sequence"/>
</dbReference>
<keyword evidence="1" id="KW-0472">Membrane</keyword>